<keyword evidence="4" id="KW-0813">Transport</keyword>
<keyword evidence="17" id="KW-1185">Reference proteome</keyword>
<evidence type="ECO:0000256" key="1">
    <source>
        <dbReference type="ARBA" id="ARBA00004123"/>
    </source>
</evidence>
<evidence type="ECO:0000256" key="10">
    <source>
        <dbReference type="ARBA" id="ARBA00023187"/>
    </source>
</evidence>
<evidence type="ECO:0000256" key="13">
    <source>
        <dbReference type="PROSITE-ProRule" id="PRU00176"/>
    </source>
</evidence>
<sequence>MDAMDEDVPSQGQRVRSTVTAVRKSKGRGFQDNRSTREELYGTYEGLEGDGGTGPLKSVEGWVVFVSGVHEEASEEDLHDHFADCGDVKNIYLNLDRRTGFVKGYAMIEYAHQQEAQQAVNNLNGSDFMTQPVKVTWAFSSKPLRRIENRSRR</sequence>
<evidence type="ECO:0000256" key="14">
    <source>
        <dbReference type="SAM" id="MobiDB-lite"/>
    </source>
</evidence>
<keyword evidence="8 13" id="KW-0694">RNA-binding</keyword>
<dbReference type="SUPFAM" id="SSF54928">
    <property type="entry name" value="RNA-binding domain, RBD"/>
    <property type="match status" value="1"/>
</dbReference>
<keyword evidence="10" id="KW-0508">mRNA splicing</keyword>
<evidence type="ECO:0000256" key="3">
    <source>
        <dbReference type="ARBA" id="ARBA00007987"/>
    </source>
</evidence>
<evidence type="ECO:0000313" key="17">
    <source>
        <dbReference type="Proteomes" id="UP001485043"/>
    </source>
</evidence>
<gene>
    <name evidence="16" type="ORF">WJX84_007954</name>
</gene>
<evidence type="ECO:0000313" key="16">
    <source>
        <dbReference type="EMBL" id="KAK9833491.1"/>
    </source>
</evidence>
<dbReference type="PROSITE" id="PS50102">
    <property type="entry name" value="RRM"/>
    <property type="match status" value="1"/>
</dbReference>
<comment type="similarity">
    <text evidence="3">Belongs to the RBM8A family.</text>
</comment>
<keyword evidence="5" id="KW-0963">Cytoplasm</keyword>
<evidence type="ECO:0000256" key="9">
    <source>
        <dbReference type="ARBA" id="ARBA00023161"/>
    </source>
</evidence>
<feature type="domain" description="RRM" evidence="15">
    <location>
        <begin position="62"/>
        <end position="140"/>
    </location>
</feature>
<evidence type="ECO:0000256" key="2">
    <source>
        <dbReference type="ARBA" id="ARBA00004496"/>
    </source>
</evidence>
<dbReference type="GO" id="GO:0005737">
    <property type="term" value="C:cytoplasm"/>
    <property type="evidence" value="ECO:0007669"/>
    <property type="project" value="UniProtKB-SubCell"/>
</dbReference>
<dbReference type="EMBL" id="JALJOV010002166">
    <property type="protein sequence ID" value="KAK9833491.1"/>
    <property type="molecule type" value="Genomic_DNA"/>
</dbReference>
<dbReference type="GO" id="GO:0005634">
    <property type="term" value="C:nucleus"/>
    <property type="evidence" value="ECO:0007669"/>
    <property type="project" value="UniProtKB-SubCell"/>
</dbReference>
<comment type="subcellular location">
    <subcellularLocation>
        <location evidence="2">Cytoplasm</location>
    </subcellularLocation>
    <subcellularLocation>
        <location evidence="1">Nucleus</location>
    </subcellularLocation>
</comment>
<dbReference type="InterPro" id="IPR008111">
    <property type="entry name" value="RNA-bd_8"/>
</dbReference>
<dbReference type="CDD" id="cd12324">
    <property type="entry name" value="RRM_RBM8"/>
    <property type="match status" value="1"/>
</dbReference>
<evidence type="ECO:0000256" key="5">
    <source>
        <dbReference type="ARBA" id="ARBA00022490"/>
    </source>
</evidence>
<feature type="compositionally biased region" description="Polar residues" evidence="14">
    <location>
        <begin position="10"/>
        <end position="20"/>
    </location>
</feature>
<dbReference type="GO" id="GO:0006397">
    <property type="term" value="P:mRNA processing"/>
    <property type="evidence" value="ECO:0007669"/>
    <property type="project" value="UniProtKB-KW"/>
</dbReference>
<protein>
    <recommendedName>
        <fullName evidence="12">RNA-binding protein 8A</fullName>
    </recommendedName>
</protein>
<keyword evidence="7" id="KW-0810">Translation regulation</keyword>
<evidence type="ECO:0000256" key="6">
    <source>
        <dbReference type="ARBA" id="ARBA00022664"/>
    </source>
</evidence>
<reference evidence="16 17" key="1">
    <citation type="journal article" date="2024" name="Nat. Commun.">
        <title>Phylogenomics reveals the evolutionary origins of lichenization in chlorophyte algae.</title>
        <authorList>
            <person name="Puginier C."/>
            <person name="Libourel C."/>
            <person name="Otte J."/>
            <person name="Skaloud P."/>
            <person name="Haon M."/>
            <person name="Grisel S."/>
            <person name="Petersen M."/>
            <person name="Berrin J.G."/>
            <person name="Delaux P.M."/>
            <person name="Dal Grande F."/>
            <person name="Keller J."/>
        </authorList>
    </citation>
    <scope>NUCLEOTIDE SEQUENCE [LARGE SCALE GENOMIC DNA]</scope>
    <source>
        <strain evidence="16 17">SAG 2523</strain>
    </source>
</reference>
<evidence type="ECO:0000256" key="8">
    <source>
        <dbReference type="ARBA" id="ARBA00022884"/>
    </source>
</evidence>
<name>A0AAW1RI78_9CHLO</name>
<dbReference type="GO" id="GO:0003729">
    <property type="term" value="F:mRNA binding"/>
    <property type="evidence" value="ECO:0007669"/>
    <property type="project" value="InterPro"/>
</dbReference>
<dbReference type="GO" id="GO:0006417">
    <property type="term" value="P:regulation of translation"/>
    <property type="evidence" value="ECO:0007669"/>
    <property type="project" value="UniProtKB-KW"/>
</dbReference>
<dbReference type="GO" id="GO:0008380">
    <property type="term" value="P:RNA splicing"/>
    <property type="evidence" value="ECO:0007669"/>
    <property type="project" value="UniProtKB-KW"/>
</dbReference>
<feature type="region of interest" description="Disordered" evidence="14">
    <location>
        <begin position="1"/>
        <end position="34"/>
    </location>
</feature>
<proteinExistence type="inferred from homology"/>
<dbReference type="Gene3D" id="3.30.70.330">
    <property type="match status" value="1"/>
</dbReference>
<dbReference type="PRINTS" id="PR01738">
    <property type="entry name" value="RNABINDINGM8"/>
</dbReference>
<dbReference type="FunFam" id="3.30.70.330:FF:000525">
    <property type="entry name" value="RNA-binding protein 8A"/>
    <property type="match status" value="1"/>
</dbReference>
<dbReference type="Proteomes" id="UP001485043">
    <property type="component" value="Unassembled WGS sequence"/>
</dbReference>
<dbReference type="AlphaFoldDB" id="A0AAW1RI78"/>
<keyword evidence="6" id="KW-0507">mRNA processing</keyword>
<dbReference type="PANTHER" id="PTHR45894">
    <property type="entry name" value="RNA-BINDING PROTEIN 8A"/>
    <property type="match status" value="1"/>
</dbReference>
<evidence type="ECO:0000256" key="4">
    <source>
        <dbReference type="ARBA" id="ARBA00022448"/>
    </source>
</evidence>
<keyword evidence="9" id="KW-0866">Nonsense-mediated mRNA decay</keyword>
<evidence type="ECO:0000256" key="12">
    <source>
        <dbReference type="ARBA" id="ARBA00077711"/>
    </source>
</evidence>
<dbReference type="Pfam" id="PF00076">
    <property type="entry name" value="RRM_1"/>
    <property type="match status" value="1"/>
</dbReference>
<dbReference type="GO" id="GO:0000184">
    <property type="term" value="P:nuclear-transcribed mRNA catabolic process, nonsense-mediated decay"/>
    <property type="evidence" value="ECO:0007669"/>
    <property type="project" value="UniProtKB-KW"/>
</dbReference>
<dbReference type="InterPro" id="IPR035979">
    <property type="entry name" value="RBD_domain_sf"/>
</dbReference>
<dbReference type="InterPro" id="IPR033744">
    <property type="entry name" value="RRM_RBM8"/>
</dbReference>
<evidence type="ECO:0000259" key="15">
    <source>
        <dbReference type="PROSITE" id="PS50102"/>
    </source>
</evidence>
<dbReference type="SMART" id="SM00360">
    <property type="entry name" value="RRM"/>
    <property type="match status" value="1"/>
</dbReference>
<evidence type="ECO:0000256" key="11">
    <source>
        <dbReference type="ARBA" id="ARBA00023242"/>
    </source>
</evidence>
<accession>A0AAW1RI78</accession>
<keyword evidence="11" id="KW-0539">Nucleus</keyword>
<comment type="caution">
    <text evidence="16">The sequence shown here is derived from an EMBL/GenBank/DDBJ whole genome shotgun (WGS) entry which is preliminary data.</text>
</comment>
<evidence type="ECO:0000256" key="7">
    <source>
        <dbReference type="ARBA" id="ARBA00022845"/>
    </source>
</evidence>
<organism evidence="16 17">
    <name type="scientific">Apatococcus fuscideae</name>
    <dbReference type="NCBI Taxonomy" id="2026836"/>
    <lineage>
        <taxon>Eukaryota</taxon>
        <taxon>Viridiplantae</taxon>
        <taxon>Chlorophyta</taxon>
        <taxon>core chlorophytes</taxon>
        <taxon>Trebouxiophyceae</taxon>
        <taxon>Chlorellales</taxon>
        <taxon>Chlorellaceae</taxon>
        <taxon>Apatococcus</taxon>
    </lineage>
</organism>
<dbReference type="InterPro" id="IPR000504">
    <property type="entry name" value="RRM_dom"/>
</dbReference>
<dbReference type="InterPro" id="IPR012677">
    <property type="entry name" value="Nucleotide-bd_a/b_plait_sf"/>
</dbReference>